<dbReference type="VEuPathDB" id="FungiDB:PPTG_22185"/>
<dbReference type="EMBL" id="KI684769">
    <property type="protein sequence ID" value="ETK93970.1"/>
    <property type="molecule type" value="Genomic_DNA"/>
</dbReference>
<reference evidence="2" key="1">
    <citation type="submission" date="2013-11" db="EMBL/GenBank/DDBJ databases">
        <title>The Genome Sequence of Phytophthora parasitica CJ02B3.</title>
        <authorList>
            <consortium name="The Broad Institute Genomics Platform"/>
            <person name="Russ C."/>
            <person name="Tyler B."/>
            <person name="Panabieres F."/>
            <person name="Shan W."/>
            <person name="Tripathy S."/>
            <person name="Grunwald N."/>
            <person name="Machado M."/>
            <person name="Johnson C.S."/>
            <person name="Arredondo F."/>
            <person name="Hong C."/>
            <person name="Coffey M."/>
            <person name="Young S.K."/>
            <person name="Zeng Q."/>
            <person name="Gargeya S."/>
            <person name="Fitzgerald M."/>
            <person name="Abouelleil A."/>
            <person name="Alvarado L."/>
            <person name="Chapman S.B."/>
            <person name="Gainer-Dewar J."/>
            <person name="Goldberg J."/>
            <person name="Griggs A."/>
            <person name="Gujja S."/>
            <person name="Hansen M."/>
            <person name="Howarth C."/>
            <person name="Imamovic A."/>
            <person name="Ireland A."/>
            <person name="Larimer J."/>
            <person name="McCowan C."/>
            <person name="Murphy C."/>
            <person name="Pearson M."/>
            <person name="Poon T.W."/>
            <person name="Priest M."/>
            <person name="Roberts A."/>
            <person name="Saif S."/>
            <person name="Shea T."/>
            <person name="Sykes S."/>
            <person name="Wortman J."/>
            <person name="Nusbaum C."/>
            <person name="Birren B."/>
        </authorList>
    </citation>
    <scope>NUCLEOTIDE SEQUENCE [LARGE SCALE GENOMIC DNA]</scope>
    <source>
        <strain evidence="2">CJ02B3</strain>
    </source>
</reference>
<sequence length="70" mass="7514">MVENNLHAVSGPDTVDGSKRAAKVTRAAHTHAAKVLQTQHHHAVRALRVSQAAHARVSKAAKYQPKSDNS</sequence>
<gene>
    <name evidence="2" type="ORF">L915_02913</name>
</gene>
<dbReference type="Proteomes" id="UP000053236">
    <property type="component" value="Unassembled WGS sequence"/>
</dbReference>
<protein>
    <submittedName>
        <fullName evidence="2">Uncharacterized protein</fullName>
    </submittedName>
</protein>
<proteinExistence type="predicted"/>
<dbReference type="AlphaFoldDB" id="W2HHD4"/>
<feature type="region of interest" description="Disordered" evidence="1">
    <location>
        <begin position="50"/>
        <end position="70"/>
    </location>
</feature>
<evidence type="ECO:0000256" key="1">
    <source>
        <dbReference type="SAM" id="MobiDB-lite"/>
    </source>
</evidence>
<evidence type="ECO:0000313" key="2">
    <source>
        <dbReference type="EMBL" id="ETK93970.1"/>
    </source>
</evidence>
<accession>W2HHD4</accession>
<name>W2HHD4_PHYNI</name>
<organism evidence="2">
    <name type="scientific">Phytophthora nicotianae</name>
    <name type="common">Potato buckeye rot agent</name>
    <name type="synonym">Phytophthora parasitica</name>
    <dbReference type="NCBI Taxonomy" id="4792"/>
    <lineage>
        <taxon>Eukaryota</taxon>
        <taxon>Sar</taxon>
        <taxon>Stramenopiles</taxon>
        <taxon>Oomycota</taxon>
        <taxon>Peronosporomycetes</taxon>
        <taxon>Peronosporales</taxon>
        <taxon>Peronosporaceae</taxon>
        <taxon>Phytophthora</taxon>
    </lineage>
</organism>